<dbReference type="GO" id="GO:0004662">
    <property type="term" value="F:CAAX-protein geranylgeranyltransferase activity"/>
    <property type="evidence" value="ECO:0007669"/>
    <property type="project" value="UniProtKB-EC"/>
</dbReference>
<evidence type="ECO:0000256" key="11">
    <source>
        <dbReference type="ARBA" id="ARBA00042436"/>
    </source>
</evidence>
<keyword evidence="8" id="KW-0460">Magnesium</keyword>
<keyword evidence="6 14" id="KW-0808">Transferase</keyword>
<protein>
    <recommendedName>
        <fullName evidence="9">Protein farnesyltransferase/geranylgeranyltransferase type-1 subunit alpha</fullName>
        <ecNumber evidence="4">2.5.1.58</ecNumber>
        <ecNumber evidence="3">2.5.1.59</ecNumber>
    </recommendedName>
    <alternativeName>
        <fullName evidence="12">CAAX farnesyltransferase subunit alpha</fullName>
    </alternativeName>
    <alternativeName>
        <fullName evidence="11">FTase-alpha</fullName>
    </alternativeName>
    <alternativeName>
        <fullName evidence="10">Ras proteins prenyltransferase subunit alpha</fullName>
    </alternativeName>
    <alternativeName>
        <fullName evidence="13">Type I protein geranyl-geranyltransferase subunit alpha</fullName>
    </alternativeName>
</protein>
<dbReference type="GO" id="GO:0005965">
    <property type="term" value="C:protein farnesyltransferase complex"/>
    <property type="evidence" value="ECO:0007669"/>
    <property type="project" value="TreeGrafter"/>
</dbReference>
<evidence type="ECO:0000256" key="2">
    <source>
        <dbReference type="ARBA" id="ARBA00006734"/>
    </source>
</evidence>
<evidence type="ECO:0000256" key="3">
    <source>
        <dbReference type="ARBA" id="ARBA00012700"/>
    </source>
</evidence>
<evidence type="ECO:0000256" key="6">
    <source>
        <dbReference type="ARBA" id="ARBA00022679"/>
    </source>
</evidence>
<accession>A0A1J1HBQ6</accession>
<dbReference type="OMA" id="AENCHHC"/>
<evidence type="ECO:0000256" key="12">
    <source>
        <dbReference type="ARBA" id="ARBA00043086"/>
    </source>
</evidence>
<dbReference type="GO" id="GO:0005953">
    <property type="term" value="C:CAAX-protein geranylgeranyltransferase complex"/>
    <property type="evidence" value="ECO:0007669"/>
    <property type="project" value="TreeGrafter"/>
</dbReference>
<dbReference type="AlphaFoldDB" id="A0A1J1HBQ6"/>
<dbReference type="EC" id="2.5.1.59" evidence="3"/>
<gene>
    <name evidence="14" type="ORF">PRELSG_1457700</name>
</gene>
<evidence type="ECO:0000256" key="4">
    <source>
        <dbReference type="ARBA" id="ARBA00012702"/>
    </source>
</evidence>
<keyword evidence="5" id="KW-0637">Prenyltransferase</keyword>
<comment type="cofactor">
    <cofactor evidence="1">
        <name>Mg(2+)</name>
        <dbReference type="ChEBI" id="CHEBI:18420"/>
    </cofactor>
</comment>
<evidence type="ECO:0000256" key="1">
    <source>
        <dbReference type="ARBA" id="ARBA00001946"/>
    </source>
</evidence>
<proteinExistence type="inferred from homology"/>
<sequence length="488" mass="59908">MENRNLYIYAKKFNLHYPETLDELNFHILSNPLFNLMEKKAFFLDMCDLKKEKKKFLFEEEENIKDKDKINLLNTYYSDNERLLYSLLASLIENKIYSFEGYIISSFVIKLNSSYYSAWIYRRKCLKKLNLNILNDLKFTKFIISDNIKSFQSWFHRRWLVEYIYKFNEKEEKKKDKKEKKKENEKEKIIKNNCENVSDSKTEVPDDYFDDDYNFMSDNENNSIPKDEYDDAFNEGFISNCDEKDFEIKKNNIILYEDLQNIIDNCNFFKNAIKPNEIININEFLYEEMLYNNCDIFIDTKNYNSWAHKTWLVEKFSIFKNKYLCEKYKILLHEINFINYFLKSDIYNNSVWVYRYFLFNKLKYMNQITKLEKEITLCLTYSKQFYDNESLFNYFLNILFKYIELYKKQEKKNIQDIFDISIVQNIKNELTDLQKKSKFVLLFLSQLYCYNKSYYEVIKCYRYLENNDDFNDQVWRYKIEDAEKKLKA</sequence>
<dbReference type="EC" id="2.5.1.58" evidence="4"/>
<dbReference type="SUPFAM" id="SSF48439">
    <property type="entry name" value="Protein prenylyltransferase"/>
    <property type="match status" value="1"/>
</dbReference>
<dbReference type="PANTHER" id="PTHR11129:SF1">
    <property type="entry name" value="PROTEIN FARNESYLTRANSFERASE_GERANYLGERANYLTRANSFERASE TYPE-1 SUBUNIT ALPHA"/>
    <property type="match status" value="1"/>
</dbReference>
<evidence type="ECO:0000256" key="7">
    <source>
        <dbReference type="ARBA" id="ARBA00022737"/>
    </source>
</evidence>
<dbReference type="GeneID" id="39739009"/>
<dbReference type="PANTHER" id="PTHR11129">
    <property type="entry name" value="PROTEIN FARNESYLTRANSFERASE ALPHA SUBUNIT/RAB GERANYLGERANYL TRANSFERASE ALPHA SUBUNIT"/>
    <property type="match status" value="1"/>
</dbReference>
<evidence type="ECO:0000256" key="8">
    <source>
        <dbReference type="ARBA" id="ARBA00022842"/>
    </source>
</evidence>
<reference evidence="14 15" key="1">
    <citation type="submission" date="2015-04" db="EMBL/GenBank/DDBJ databases">
        <authorList>
            <consortium name="Pathogen Informatics"/>
        </authorList>
    </citation>
    <scope>NUCLEOTIDE SEQUENCE [LARGE SCALE GENOMIC DNA]</scope>
    <source>
        <strain evidence="14 15">SGS1</strain>
    </source>
</reference>
<comment type="similarity">
    <text evidence="2">Belongs to the protein prenyltransferase subunit alpha family.</text>
</comment>
<dbReference type="KEGG" id="prel:PRELSG_1457700"/>
<organism evidence="14 15">
    <name type="scientific">Plasmodium relictum</name>
    <dbReference type="NCBI Taxonomy" id="85471"/>
    <lineage>
        <taxon>Eukaryota</taxon>
        <taxon>Sar</taxon>
        <taxon>Alveolata</taxon>
        <taxon>Apicomplexa</taxon>
        <taxon>Aconoidasida</taxon>
        <taxon>Haemosporida</taxon>
        <taxon>Plasmodiidae</taxon>
        <taxon>Plasmodium</taxon>
        <taxon>Plasmodium (Haemamoeba)</taxon>
    </lineage>
</organism>
<dbReference type="EMBL" id="LN835309">
    <property type="protein sequence ID" value="CRH02843.1"/>
    <property type="molecule type" value="Genomic_DNA"/>
</dbReference>
<dbReference type="RefSeq" id="XP_028535363.1">
    <property type="nucleotide sequence ID" value="XM_028679674.1"/>
</dbReference>
<dbReference type="Proteomes" id="UP000220158">
    <property type="component" value="Chromosome 14"/>
</dbReference>
<dbReference type="InterPro" id="IPR002088">
    <property type="entry name" value="Prenyl_trans_a"/>
</dbReference>
<evidence type="ECO:0000313" key="14">
    <source>
        <dbReference type="EMBL" id="CRH02843.1"/>
    </source>
</evidence>
<dbReference type="GO" id="GO:0004660">
    <property type="term" value="F:protein farnesyltransferase activity"/>
    <property type="evidence" value="ECO:0007669"/>
    <property type="project" value="UniProtKB-EC"/>
</dbReference>
<evidence type="ECO:0000256" key="5">
    <source>
        <dbReference type="ARBA" id="ARBA00022602"/>
    </source>
</evidence>
<name>A0A1J1HBQ6_PLARL</name>
<evidence type="ECO:0000256" key="13">
    <source>
        <dbReference type="ARBA" id="ARBA00043219"/>
    </source>
</evidence>
<dbReference type="Pfam" id="PF01239">
    <property type="entry name" value="PPTA"/>
    <property type="match status" value="3"/>
</dbReference>
<evidence type="ECO:0000256" key="10">
    <source>
        <dbReference type="ARBA" id="ARBA00041392"/>
    </source>
</evidence>
<dbReference type="PROSITE" id="PS51147">
    <property type="entry name" value="PFTA"/>
    <property type="match status" value="2"/>
</dbReference>
<evidence type="ECO:0000313" key="15">
    <source>
        <dbReference type="Proteomes" id="UP000220158"/>
    </source>
</evidence>
<dbReference type="OrthoDB" id="272289at2759"/>
<dbReference type="Gene3D" id="1.25.40.120">
    <property type="entry name" value="Protein prenylyltransferase"/>
    <property type="match status" value="2"/>
</dbReference>
<keyword evidence="7" id="KW-0677">Repeat</keyword>
<dbReference type="VEuPathDB" id="PlasmoDB:PRELSG_1457700"/>
<keyword evidence="15" id="KW-1185">Reference proteome</keyword>
<evidence type="ECO:0000256" key="9">
    <source>
        <dbReference type="ARBA" id="ARBA00040965"/>
    </source>
</evidence>